<organism evidence="3 4">
    <name type="scientific">Roseibacillus ishigakijimensis</name>
    <dbReference type="NCBI Taxonomy" id="454146"/>
    <lineage>
        <taxon>Bacteria</taxon>
        <taxon>Pseudomonadati</taxon>
        <taxon>Verrucomicrobiota</taxon>
        <taxon>Verrucomicrobiia</taxon>
        <taxon>Verrucomicrobiales</taxon>
        <taxon>Verrucomicrobiaceae</taxon>
        <taxon>Roseibacillus</taxon>
    </lineage>
</organism>
<dbReference type="CDD" id="cd06259">
    <property type="entry name" value="YdcF-like"/>
    <property type="match status" value="1"/>
</dbReference>
<dbReference type="RefSeq" id="WP_200390229.1">
    <property type="nucleotide sequence ID" value="NZ_JAENIO010000003.1"/>
</dbReference>
<evidence type="ECO:0000313" key="3">
    <source>
        <dbReference type="EMBL" id="MBK1832793.1"/>
    </source>
</evidence>
<reference evidence="3" key="1">
    <citation type="submission" date="2021-01" db="EMBL/GenBank/DDBJ databases">
        <title>Modified the classification status of verrucomicrobia.</title>
        <authorList>
            <person name="Feng X."/>
        </authorList>
    </citation>
    <scope>NUCLEOTIDE SEQUENCE</scope>
    <source>
        <strain evidence="3">KCTC 12986</strain>
    </source>
</reference>
<evidence type="ECO:0000259" key="2">
    <source>
        <dbReference type="Pfam" id="PF02698"/>
    </source>
</evidence>
<dbReference type="PANTHER" id="PTHR30336">
    <property type="entry name" value="INNER MEMBRANE PROTEIN, PROBABLE PERMEASE"/>
    <property type="match status" value="1"/>
</dbReference>
<keyword evidence="4" id="KW-1185">Reference proteome</keyword>
<sequence>MKSGGSRWWRWVGLAARFALLGMVLAGAFVLYTNLAAKRAGEGLLFDRVEDVPPQPVGLLFGTTDKIGEEDNLYFVHRIDAAVELWEAGKVECLLVSGDNRERFYNEPNMMRDALLARGVPKEVIVRDFAGLRTLDTVVRAKKVFRAPSVVLISQQFHNERAAYIARSEGLSYVGYNARDLKAEAGWKTRLREVGARVKMWLDVRILDTGPRHLGEWEYLPIEGHPLAASGKSAPNSSLPSRDKGGAPRPESGGAD</sequence>
<dbReference type="InterPro" id="IPR051599">
    <property type="entry name" value="Cell_Envelope_Assoc"/>
</dbReference>
<gene>
    <name evidence="3" type="ORF">JIN78_01865</name>
</gene>
<dbReference type="PANTHER" id="PTHR30336:SF6">
    <property type="entry name" value="INTEGRAL MEMBRANE PROTEIN"/>
    <property type="match status" value="1"/>
</dbReference>
<dbReference type="Pfam" id="PF02698">
    <property type="entry name" value="DUF218"/>
    <property type="match status" value="1"/>
</dbReference>
<proteinExistence type="predicted"/>
<protein>
    <submittedName>
        <fullName evidence="3">YdcF family protein</fullName>
    </submittedName>
</protein>
<feature type="region of interest" description="Disordered" evidence="1">
    <location>
        <begin position="228"/>
        <end position="256"/>
    </location>
</feature>
<dbReference type="AlphaFoldDB" id="A0A934RL12"/>
<dbReference type="GO" id="GO:0005886">
    <property type="term" value="C:plasma membrane"/>
    <property type="evidence" value="ECO:0007669"/>
    <property type="project" value="TreeGrafter"/>
</dbReference>
<comment type="caution">
    <text evidence="3">The sequence shown here is derived from an EMBL/GenBank/DDBJ whole genome shotgun (WGS) entry which is preliminary data.</text>
</comment>
<dbReference type="InterPro" id="IPR003848">
    <property type="entry name" value="DUF218"/>
</dbReference>
<name>A0A934RL12_9BACT</name>
<dbReference type="Proteomes" id="UP000604083">
    <property type="component" value="Unassembled WGS sequence"/>
</dbReference>
<dbReference type="EMBL" id="JAENIO010000003">
    <property type="protein sequence ID" value="MBK1832793.1"/>
    <property type="molecule type" value="Genomic_DNA"/>
</dbReference>
<evidence type="ECO:0000313" key="4">
    <source>
        <dbReference type="Proteomes" id="UP000604083"/>
    </source>
</evidence>
<evidence type="ECO:0000256" key="1">
    <source>
        <dbReference type="SAM" id="MobiDB-lite"/>
    </source>
</evidence>
<feature type="domain" description="DUF218" evidence="2">
    <location>
        <begin position="74"/>
        <end position="178"/>
    </location>
</feature>
<accession>A0A934RL12</accession>